<dbReference type="AlphaFoldDB" id="A0A7E4V9W0"/>
<organism evidence="5 6">
    <name type="scientific">Panagrellus redivivus</name>
    <name type="common">Microworm</name>
    <dbReference type="NCBI Taxonomy" id="6233"/>
    <lineage>
        <taxon>Eukaryota</taxon>
        <taxon>Metazoa</taxon>
        <taxon>Ecdysozoa</taxon>
        <taxon>Nematoda</taxon>
        <taxon>Chromadorea</taxon>
        <taxon>Rhabditida</taxon>
        <taxon>Tylenchina</taxon>
        <taxon>Panagrolaimomorpha</taxon>
        <taxon>Panagrolaimoidea</taxon>
        <taxon>Panagrolaimidae</taxon>
        <taxon>Panagrellus</taxon>
    </lineage>
</organism>
<protein>
    <submittedName>
        <fullName evidence="6">Transmembrane protein</fullName>
    </submittedName>
</protein>
<keyword evidence="3" id="KW-0472">Membrane</keyword>
<feature type="chain" id="PRO_5028812778" evidence="4">
    <location>
        <begin position="25"/>
        <end position="339"/>
    </location>
</feature>
<sequence>MMCKRYLAFEIFALLHHFWSGTSGTLEFLIAMQSKGQKSTRALVLKLDRNENAQSVSLVPQSTQQLTSITGPPTLVKAISPSTATAKRVVVEKRLNKKSKISPPKDQKSIPRVLLAQLEAEQARTIKLDELEAEIELVERLHADLKASVGRTVTEHDKAQAAMSAQLRTIDDVRDHLKATSGGLDNAEETAHKAHIQALRDVFERLDRVRDQCKDIRDQIRKQRHDLEDFDRLNPSRSVYIVYAVIAELALGFVAWGVWLFEFLTGIKAPQAIHDLIKWPSTITGLRLKAPLATLPSTTPAKRVSNRAKSSSTRRHIRPRPEDLSVRSDLMSKKTSPVG</sequence>
<evidence type="ECO:0000256" key="3">
    <source>
        <dbReference type="SAM" id="Phobius"/>
    </source>
</evidence>
<feature type="transmembrane region" description="Helical" evidence="3">
    <location>
        <begin position="240"/>
        <end position="261"/>
    </location>
</feature>
<proteinExistence type="predicted"/>
<keyword evidence="3" id="KW-1133">Transmembrane helix</keyword>
<reference evidence="6" key="2">
    <citation type="submission" date="2020-10" db="UniProtKB">
        <authorList>
            <consortium name="WormBaseParasite"/>
        </authorList>
    </citation>
    <scope>IDENTIFICATION</scope>
</reference>
<keyword evidence="1" id="KW-0175">Coiled coil</keyword>
<evidence type="ECO:0000313" key="5">
    <source>
        <dbReference type="Proteomes" id="UP000492821"/>
    </source>
</evidence>
<feature type="signal peptide" evidence="4">
    <location>
        <begin position="1"/>
        <end position="24"/>
    </location>
</feature>
<accession>A0A7E4V9W0</accession>
<keyword evidence="5" id="KW-1185">Reference proteome</keyword>
<reference evidence="5" key="1">
    <citation type="journal article" date="2013" name="Genetics">
        <title>The draft genome and transcriptome of Panagrellus redivivus are shaped by the harsh demands of a free-living lifestyle.</title>
        <authorList>
            <person name="Srinivasan J."/>
            <person name="Dillman A.R."/>
            <person name="Macchietto M.G."/>
            <person name="Heikkinen L."/>
            <person name="Lakso M."/>
            <person name="Fracchia K.M."/>
            <person name="Antoshechkin I."/>
            <person name="Mortazavi A."/>
            <person name="Wong G."/>
            <person name="Sternberg P.W."/>
        </authorList>
    </citation>
    <scope>NUCLEOTIDE SEQUENCE [LARGE SCALE GENOMIC DNA]</scope>
    <source>
        <strain evidence="5">MT8872</strain>
    </source>
</reference>
<dbReference type="WBParaSite" id="Pan_g18243.t1">
    <property type="protein sequence ID" value="Pan_g18243.t1"/>
    <property type="gene ID" value="Pan_g18243"/>
</dbReference>
<evidence type="ECO:0000256" key="2">
    <source>
        <dbReference type="SAM" id="MobiDB-lite"/>
    </source>
</evidence>
<feature type="coiled-coil region" evidence="1">
    <location>
        <begin position="199"/>
        <end position="226"/>
    </location>
</feature>
<dbReference type="Proteomes" id="UP000492821">
    <property type="component" value="Unassembled WGS sequence"/>
</dbReference>
<keyword evidence="4" id="KW-0732">Signal</keyword>
<keyword evidence="3" id="KW-0812">Transmembrane</keyword>
<evidence type="ECO:0000256" key="1">
    <source>
        <dbReference type="SAM" id="Coils"/>
    </source>
</evidence>
<feature type="region of interest" description="Disordered" evidence="2">
    <location>
        <begin position="297"/>
        <end position="339"/>
    </location>
</feature>
<name>A0A7E4V9W0_PANRE</name>
<evidence type="ECO:0000313" key="6">
    <source>
        <dbReference type="WBParaSite" id="Pan_g18243.t1"/>
    </source>
</evidence>
<evidence type="ECO:0000256" key="4">
    <source>
        <dbReference type="SAM" id="SignalP"/>
    </source>
</evidence>
<feature type="compositionally biased region" description="Basic and acidic residues" evidence="2">
    <location>
        <begin position="319"/>
        <end position="332"/>
    </location>
</feature>